<dbReference type="InterPro" id="IPR049875">
    <property type="entry name" value="TypeII_GspH"/>
</dbReference>
<keyword evidence="15" id="KW-1185">Reference proteome</keyword>
<gene>
    <name evidence="14" type="primary">exeH</name>
    <name evidence="14" type="ORF">GCM10023151_09330</name>
</gene>
<evidence type="ECO:0000256" key="7">
    <source>
        <dbReference type="ARBA" id="ARBA00022989"/>
    </source>
</evidence>
<evidence type="ECO:0000256" key="3">
    <source>
        <dbReference type="ARBA" id="ARBA00022475"/>
    </source>
</evidence>
<keyword evidence="6 12" id="KW-0812">Transmembrane</keyword>
<evidence type="ECO:0000313" key="14">
    <source>
        <dbReference type="EMBL" id="GAA4358911.1"/>
    </source>
</evidence>
<dbReference type="InterPro" id="IPR002416">
    <property type="entry name" value="T2SS_protein-GspH"/>
</dbReference>
<evidence type="ECO:0000256" key="2">
    <source>
        <dbReference type="ARBA" id="ARBA00021549"/>
    </source>
</evidence>
<evidence type="ECO:0000256" key="10">
    <source>
        <dbReference type="ARBA" id="ARBA00030775"/>
    </source>
</evidence>
<comment type="subcellular location">
    <subcellularLocation>
        <location evidence="1">Cell inner membrane</location>
        <topology evidence="1">Single-pass membrane protein</topology>
    </subcellularLocation>
</comment>
<proteinExistence type="inferred from homology"/>
<comment type="similarity">
    <text evidence="9">Belongs to the GSP H family.</text>
</comment>
<keyword evidence="3" id="KW-1003">Cell membrane</keyword>
<keyword evidence="4" id="KW-0488">Methylation</keyword>
<dbReference type="EMBL" id="BAABFV010000001">
    <property type="protein sequence ID" value="GAA4358911.1"/>
    <property type="molecule type" value="Genomic_DNA"/>
</dbReference>
<dbReference type="NCBIfam" id="TIGR01708">
    <property type="entry name" value="typeII_sec_gspH"/>
    <property type="match status" value="1"/>
</dbReference>
<dbReference type="Pfam" id="PF12019">
    <property type="entry name" value="GspH"/>
    <property type="match status" value="1"/>
</dbReference>
<evidence type="ECO:0000256" key="6">
    <source>
        <dbReference type="ARBA" id="ARBA00022692"/>
    </source>
</evidence>
<evidence type="ECO:0000256" key="11">
    <source>
        <dbReference type="SAM" id="MobiDB-lite"/>
    </source>
</evidence>
<evidence type="ECO:0000259" key="13">
    <source>
        <dbReference type="Pfam" id="PF12019"/>
    </source>
</evidence>
<sequence length="224" mass="24928">MKRISTPKTSSCVPIKYSLQKGFTLVEVLIALMIAALMISVATIALNDNEAAQLKTKARQVYGLLQVAQEESIIRGIELGVRVQSDGYSFMVYNGGKWQPLEDHRLLKSIQLDEPIRLEVNLEGEEALLANEEADDDDVGGSKGGTADSGAEEENKKKAKTPQIYMLSSGEMNEFVLTIGLDRDEPVFYRVRGNYVGEIELSNALEGHYSHDWDKDLEEDEDNE</sequence>
<keyword evidence="7 12" id="KW-1133">Transmembrane helix</keyword>
<dbReference type="InterPro" id="IPR022346">
    <property type="entry name" value="T2SS_GspH"/>
</dbReference>
<dbReference type="RefSeq" id="WP_345292035.1">
    <property type="nucleotide sequence ID" value="NZ_BAABFV010000001.1"/>
</dbReference>
<evidence type="ECO:0000256" key="5">
    <source>
        <dbReference type="ARBA" id="ARBA00022519"/>
    </source>
</evidence>
<evidence type="ECO:0000256" key="1">
    <source>
        <dbReference type="ARBA" id="ARBA00004377"/>
    </source>
</evidence>
<protein>
    <recommendedName>
        <fullName evidence="2">Type II secretion system protein H</fullName>
    </recommendedName>
    <alternativeName>
        <fullName evidence="10">General secretion pathway protein H</fullName>
    </alternativeName>
</protein>
<dbReference type="Gene3D" id="3.55.40.10">
    <property type="entry name" value="minor pseudopilin epsh domain"/>
    <property type="match status" value="1"/>
</dbReference>
<dbReference type="InterPro" id="IPR012902">
    <property type="entry name" value="N_methyl_site"/>
</dbReference>
<dbReference type="NCBIfam" id="TIGR02532">
    <property type="entry name" value="IV_pilin_GFxxxE"/>
    <property type="match status" value="1"/>
</dbReference>
<organism evidence="14 15">
    <name type="scientific">Kangiella marina</name>
    <dbReference type="NCBI Taxonomy" id="1079178"/>
    <lineage>
        <taxon>Bacteria</taxon>
        <taxon>Pseudomonadati</taxon>
        <taxon>Pseudomonadota</taxon>
        <taxon>Gammaproteobacteria</taxon>
        <taxon>Kangiellales</taxon>
        <taxon>Kangiellaceae</taxon>
        <taxon>Kangiella</taxon>
    </lineage>
</organism>
<accession>A0ABP8IHT1</accession>
<evidence type="ECO:0000256" key="8">
    <source>
        <dbReference type="ARBA" id="ARBA00023136"/>
    </source>
</evidence>
<dbReference type="Proteomes" id="UP001501011">
    <property type="component" value="Unassembled WGS sequence"/>
</dbReference>
<dbReference type="Pfam" id="PF07963">
    <property type="entry name" value="N_methyl"/>
    <property type="match status" value="1"/>
</dbReference>
<dbReference type="InterPro" id="IPR045584">
    <property type="entry name" value="Pilin-like"/>
</dbReference>
<dbReference type="SUPFAM" id="SSF54523">
    <property type="entry name" value="Pili subunits"/>
    <property type="match status" value="1"/>
</dbReference>
<evidence type="ECO:0000313" key="15">
    <source>
        <dbReference type="Proteomes" id="UP001501011"/>
    </source>
</evidence>
<evidence type="ECO:0000256" key="9">
    <source>
        <dbReference type="ARBA" id="ARBA00025772"/>
    </source>
</evidence>
<feature type="transmembrane region" description="Helical" evidence="12">
    <location>
        <begin position="25"/>
        <end position="46"/>
    </location>
</feature>
<comment type="caution">
    <text evidence="14">The sequence shown here is derived from an EMBL/GenBank/DDBJ whole genome shotgun (WGS) entry which is preliminary data.</text>
</comment>
<evidence type="ECO:0000256" key="4">
    <source>
        <dbReference type="ARBA" id="ARBA00022481"/>
    </source>
</evidence>
<feature type="region of interest" description="Disordered" evidence="11">
    <location>
        <begin position="131"/>
        <end position="162"/>
    </location>
</feature>
<dbReference type="PROSITE" id="PS00409">
    <property type="entry name" value="PROKAR_NTER_METHYL"/>
    <property type="match status" value="1"/>
</dbReference>
<keyword evidence="5" id="KW-0997">Cell inner membrane</keyword>
<reference evidence="15" key="1">
    <citation type="journal article" date="2019" name="Int. J. Syst. Evol. Microbiol.">
        <title>The Global Catalogue of Microorganisms (GCM) 10K type strain sequencing project: providing services to taxonomists for standard genome sequencing and annotation.</title>
        <authorList>
            <consortium name="The Broad Institute Genomics Platform"/>
            <consortium name="The Broad Institute Genome Sequencing Center for Infectious Disease"/>
            <person name="Wu L."/>
            <person name="Ma J."/>
        </authorList>
    </citation>
    <scope>NUCLEOTIDE SEQUENCE [LARGE SCALE GENOMIC DNA]</scope>
    <source>
        <strain evidence="15">JCM 17728</strain>
    </source>
</reference>
<name>A0ABP8IHT1_9GAMM</name>
<feature type="domain" description="General secretion pathway GspH" evidence="13">
    <location>
        <begin position="58"/>
        <end position="194"/>
    </location>
</feature>
<evidence type="ECO:0000256" key="12">
    <source>
        <dbReference type="SAM" id="Phobius"/>
    </source>
</evidence>
<keyword evidence="8 12" id="KW-0472">Membrane</keyword>
<dbReference type="PRINTS" id="PR00885">
    <property type="entry name" value="BCTERIALGSPH"/>
</dbReference>